<dbReference type="CDD" id="cd01763">
    <property type="entry name" value="Ubl_SUMO_like"/>
    <property type="match status" value="1"/>
</dbReference>
<feature type="coiled-coil region" evidence="1">
    <location>
        <begin position="24"/>
        <end position="60"/>
    </location>
</feature>
<dbReference type="SUPFAM" id="SSF52047">
    <property type="entry name" value="RNI-like"/>
    <property type="match status" value="1"/>
</dbReference>
<dbReference type="InterPro" id="IPR029071">
    <property type="entry name" value="Ubiquitin-like_domsf"/>
</dbReference>
<dbReference type="SUPFAM" id="SSF54236">
    <property type="entry name" value="Ubiquitin-like"/>
    <property type="match status" value="1"/>
</dbReference>
<dbReference type="Proteomes" id="UP001530293">
    <property type="component" value="Unassembled WGS sequence"/>
</dbReference>
<keyword evidence="1" id="KW-0175">Coiled coil</keyword>
<feature type="domain" description="Rad60/SUMO-like" evidence="2">
    <location>
        <begin position="607"/>
        <end position="676"/>
    </location>
</feature>
<dbReference type="InterPro" id="IPR032675">
    <property type="entry name" value="LRR_dom_sf"/>
</dbReference>
<evidence type="ECO:0000313" key="4">
    <source>
        <dbReference type="Proteomes" id="UP001530293"/>
    </source>
</evidence>
<proteinExistence type="predicted"/>
<keyword evidence="4" id="KW-1185">Reference proteome</keyword>
<evidence type="ECO:0000259" key="2">
    <source>
        <dbReference type="Pfam" id="PF11976"/>
    </source>
</evidence>
<evidence type="ECO:0000256" key="1">
    <source>
        <dbReference type="SAM" id="Coils"/>
    </source>
</evidence>
<dbReference type="AlphaFoldDB" id="A0ABD3MRA8"/>
<organism evidence="3 4">
    <name type="scientific">Discostella pseudostelligera</name>
    <dbReference type="NCBI Taxonomy" id="259834"/>
    <lineage>
        <taxon>Eukaryota</taxon>
        <taxon>Sar</taxon>
        <taxon>Stramenopiles</taxon>
        <taxon>Ochrophyta</taxon>
        <taxon>Bacillariophyta</taxon>
        <taxon>Coscinodiscophyceae</taxon>
        <taxon>Thalassiosirophycidae</taxon>
        <taxon>Stephanodiscales</taxon>
        <taxon>Stephanodiscaceae</taxon>
        <taxon>Discostella</taxon>
    </lineage>
</organism>
<dbReference type="EMBL" id="JALLBG020000096">
    <property type="protein sequence ID" value="KAL3765386.1"/>
    <property type="molecule type" value="Genomic_DNA"/>
</dbReference>
<protein>
    <recommendedName>
        <fullName evidence="2">Rad60/SUMO-like domain-containing protein</fullName>
    </recommendedName>
</protein>
<dbReference type="InterPro" id="IPR022617">
    <property type="entry name" value="Rad60/SUMO-like_dom"/>
</dbReference>
<name>A0ABD3MRA8_9STRA</name>
<gene>
    <name evidence="3" type="ORF">ACHAWU_002304</name>
</gene>
<comment type="caution">
    <text evidence="3">The sequence shown here is derived from an EMBL/GenBank/DDBJ whole genome shotgun (WGS) entry which is preliminary data.</text>
</comment>
<dbReference type="Gene3D" id="3.80.10.10">
    <property type="entry name" value="Ribonuclease Inhibitor"/>
    <property type="match status" value="2"/>
</dbReference>
<reference evidence="3 4" key="1">
    <citation type="submission" date="2024-10" db="EMBL/GenBank/DDBJ databases">
        <title>Updated reference genomes for cyclostephanoid diatoms.</title>
        <authorList>
            <person name="Roberts W.R."/>
            <person name="Alverson A.J."/>
        </authorList>
    </citation>
    <scope>NUCLEOTIDE SEQUENCE [LARGE SCALE GENOMIC DNA]</scope>
    <source>
        <strain evidence="3 4">AJA232-27</strain>
    </source>
</reference>
<sequence>MVSIRAMISSFRSCCCSWLWRFDNEIAQNAAEDKEEELVKDEVKDDNDNANIDIDDARSSGESEIVDLAGADEDGDGSFTADSDSDEEVDVIVNASESRMNPATVCYSKPFVLCHELDGEILRQLERDDPDIAGLFVNGFDFWVEGAGRIIGGNTRLKVLLIVIDNDVGEDSWLDELCRELSHNRSIECLEIHVRCQLQLRLDTFRILAPFLERNSQLRCITLSHNHPQSQTFNSMVSVLSNCKIGRLECIEVFCCVTGIDDEQSAEFFEALSHHCYLSKLAYGGPVERMGSKALANVLKSSSPNLVELRLIPSHVMDDLCVAIIVDAMIQNRTLISIEICENTMEKAGWAIFCGYIFRSMTLECLRLDNIHMFVFELTCVTQALAASQSIKQLDLNGITSLSPRAWRKFSKWLTSPCVTITALSLAGCTINTRELLAIIRSLSVNTSISKLNLGEITSELTSECWKSISRLLCDATNIDNTYSSSNHTLYTLILPDHWSDVDEAILGEIASLLYLNETENKAAVARRKVIDIHFAGEVTANHPLAGLPETNLPHILSWLGRDELGFSALYFAVHGFYGGWPKASPKFTPDDEDAKSVSSGTKERTISISIICAQTDEKITFSMFESAKMSDLFQAYAQRQGIVDLSSLRFFLDQDRINDTDTLNELELETGDEIECFRIE</sequence>
<dbReference type="Pfam" id="PF11976">
    <property type="entry name" value="Rad60-SLD"/>
    <property type="match status" value="1"/>
</dbReference>
<accession>A0ABD3MRA8</accession>
<evidence type="ECO:0000313" key="3">
    <source>
        <dbReference type="EMBL" id="KAL3765386.1"/>
    </source>
</evidence>
<dbReference type="PANTHER" id="PTHR47679:SF2">
    <property type="entry name" value="C-TERMINAL OF ROC (COR) DOMAIN-CONTAINING PROTEIN"/>
    <property type="match status" value="1"/>
</dbReference>
<dbReference type="PANTHER" id="PTHR47679">
    <property type="entry name" value="PROTEIN TORNADO 1"/>
    <property type="match status" value="1"/>
</dbReference>
<dbReference type="Gene3D" id="3.10.20.90">
    <property type="entry name" value="Phosphatidylinositol 3-kinase Catalytic Subunit, Chain A, domain 1"/>
    <property type="match status" value="1"/>
</dbReference>